<dbReference type="Proteomes" id="UP000322530">
    <property type="component" value="Unassembled WGS sequence"/>
</dbReference>
<dbReference type="GO" id="GO:0005886">
    <property type="term" value="C:plasma membrane"/>
    <property type="evidence" value="ECO:0007669"/>
    <property type="project" value="UniProtKB-SubCell"/>
</dbReference>
<feature type="transmembrane region" description="Helical" evidence="7">
    <location>
        <begin position="102"/>
        <end position="123"/>
    </location>
</feature>
<dbReference type="AlphaFoldDB" id="A0A5A5T9S8"/>
<dbReference type="PANTHER" id="PTHR43163">
    <property type="entry name" value="DIPEPTIDE TRANSPORT SYSTEM PERMEASE PROTEIN DPPB-RELATED"/>
    <property type="match status" value="1"/>
</dbReference>
<keyword evidence="5 7" id="KW-1133">Transmembrane helix</keyword>
<name>A0A5A5T9S8_9CHLR</name>
<comment type="similarity">
    <text evidence="7">Belongs to the binding-protein-dependent transport system permease family.</text>
</comment>
<dbReference type="Pfam" id="PF00528">
    <property type="entry name" value="BPD_transp_1"/>
    <property type="match status" value="1"/>
</dbReference>
<comment type="caution">
    <text evidence="9">The sequence shown here is derived from an EMBL/GenBank/DDBJ whole genome shotgun (WGS) entry which is preliminary data.</text>
</comment>
<proteinExistence type="inferred from homology"/>
<dbReference type="PANTHER" id="PTHR43163:SF6">
    <property type="entry name" value="DIPEPTIDE TRANSPORT SYSTEM PERMEASE PROTEIN DPPB-RELATED"/>
    <property type="match status" value="1"/>
</dbReference>
<evidence type="ECO:0000256" key="3">
    <source>
        <dbReference type="ARBA" id="ARBA00022475"/>
    </source>
</evidence>
<evidence type="ECO:0000313" key="9">
    <source>
        <dbReference type="EMBL" id="GCF07773.1"/>
    </source>
</evidence>
<keyword evidence="10" id="KW-1185">Reference proteome</keyword>
<feature type="transmembrane region" description="Helical" evidence="7">
    <location>
        <begin position="183"/>
        <end position="202"/>
    </location>
</feature>
<dbReference type="InterPro" id="IPR000515">
    <property type="entry name" value="MetI-like"/>
</dbReference>
<evidence type="ECO:0000256" key="5">
    <source>
        <dbReference type="ARBA" id="ARBA00022989"/>
    </source>
</evidence>
<sequence>MVKFLVKRLLGLIFVIFCVTLITFLIGYYAPGNPIQVMLGDHPNPALEAQLMHSYGLDLPWYQQYWNFIVHLLHFNFGTSYKTINRPVNDIIGESLPISLELGFWALIIQVGIGVPVGIISALKANTWVDTTSMSVSLIIYALPPFVLSILAQLLIIWLDTTFGGSWPNSQWGVPWQYSWMDIQYKLAPILVYGAAGMAYFARLSRTSMLEVLRQDYVRTARAKGLYERVVVYRHAFRNALIPLITIIGLSVGFLVAGAFFIESIFQIPGIANVTLDAVNSLDYPVVQATTVILAIGVVFGNLLSDICYTLVDPRIKAE</sequence>
<feature type="domain" description="ABC transmembrane type-1" evidence="8">
    <location>
        <begin position="96"/>
        <end position="305"/>
    </location>
</feature>
<gene>
    <name evidence="9" type="ORF">KDI_13370</name>
</gene>
<dbReference type="InterPro" id="IPR045621">
    <property type="entry name" value="BPD_transp_1_N"/>
</dbReference>
<keyword evidence="6 7" id="KW-0472">Membrane</keyword>
<dbReference type="EMBL" id="BIXY01000014">
    <property type="protein sequence ID" value="GCF07773.1"/>
    <property type="molecule type" value="Genomic_DNA"/>
</dbReference>
<feature type="transmembrane region" description="Helical" evidence="7">
    <location>
        <begin position="241"/>
        <end position="266"/>
    </location>
</feature>
<organism evidence="9 10">
    <name type="scientific">Dictyobacter arantiisoli</name>
    <dbReference type="NCBI Taxonomy" id="2014874"/>
    <lineage>
        <taxon>Bacteria</taxon>
        <taxon>Bacillati</taxon>
        <taxon>Chloroflexota</taxon>
        <taxon>Ktedonobacteria</taxon>
        <taxon>Ktedonobacterales</taxon>
        <taxon>Dictyobacteraceae</taxon>
        <taxon>Dictyobacter</taxon>
    </lineage>
</organism>
<dbReference type="InterPro" id="IPR035906">
    <property type="entry name" value="MetI-like_sf"/>
</dbReference>
<keyword evidence="2 7" id="KW-0813">Transport</keyword>
<evidence type="ECO:0000256" key="2">
    <source>
        <dbReference type="ARBA" id="ARBA00022448"/>
    </source>
</evidence>
<feature type="transmembrane region" description="Helical" evidence="7">
    <location>
        <begin position="9"/>
        <end position="30"/>
    </location>
</feature>
<dbReference type="GO" id="GO:0055085">
    <property type="term" value="P:transmembrane transport"/>
    <property type="evidence" value="ECO:0007669"/>
    <property type="project" value="InterPro"/>
</dbReference>
<evidence type="ECO:0000256" key="1">
    <source>
        <dbReference type="ARBA" id="ARBA00004651"/>
    </source>
</evidence>
<evidence type="ECO:0000256" key="6">
    <source>
        <dbReference type="ARBA" id="ARBA00023136"/>
    </source>
</evidence>
<dbReference type="CDD" id="cd06261">
    <property type="entry name" value="TM_PBP2"/>
    <property type="match status" value="1"/>
</dbReference>
<dbReference type="Pfam" id="PF19300">
    <property type="entry name" value="BPD_transp_1_N"/>
    <property type="match status" value="1"/>
</dbReference>
<accession>A0A5A5T9S8</accession>
<dbReference type="PROSITE" id="PS50928">
    <property type="entry name" value="ABC_TM1"/>
    <property type="match status" value="1"/>
</dbReference>
<dbReference type="RefSeq" id="WP_149400781.1">
    <property type="nucleotide sequence ID" value="NZ_BIXY01000014.1"/>
</dbReference>
<feature type="transmembrane region" description="Helical" evidence="7">
    <location>
        <begin position="135"/>
        <end position="159"/>
    </location>
</feature>
<protein>
    <submittedName>
        <fullName evidence="9">Peptide ABC transporter permease</fullName>
    </submittedName>
</protein>
<comment type="subcellular location">
    <subcellularLocation>
        <location evidence="1 7">Cell membrane</location>
        <topology evidence="1 7">Multi-pass membrane protein</topology>
    </subcellularLocation>
</comment>
<dbReference type="OrthoDB" id="9772184at2"/>
<reference evidence="9 10" key="1">
    <citation type="submission" date="2019-01" db="EMBL/GenBank/DDBJ databases">
        <title>Draft genome sequence of Dictyobacter sp. Uno17.</title>
        <authorList>
            <person name="Wang C.M."/>
            <person name="Zheng Y."/>
            <person name="Sakai Y."/>
            <person name="Abe K."/>
            <person name="Yokota A."/>
            <person name="Yabe S."/>
        </authorList>
    </citation>
    <scope>NUCLEOTIDE SEQUENCE [LARGE SCALE GENOMIC DNA]</scope>
    <source>
        <strain evidence="9 10">Uno17</strain>
    </source>
</reference>
<evidence type="ECO:0000256" key="7">
    <source>
        <dbReference type="RuleBase" id="RU363032"/>
    </source>
</evidence>
<dbReference type="SUPFAM" id="SSF161098">
    <property type="entry name" value="MetI-like"/>
    <property type="match status" value="1"/>
</dbReference>
<evidence type="ECO:0000256" key="4">
    <source>
        <dbReference type="ARBA" id="ARBA00022692"/>
    </source>
</evidence>
<evidence type="ECO:0000313" key="10">
    <source>
        <dbReference type="Proteomes" id="UP000322530"/>
    </source>
</evidence>
<evidence type="ECO:0000259" key="8">
    <source>
        <dbReference type="PROSITE" id="PS50928"/>
    </source>
</evidence>
<dbReference type="Gene3D" id="1.10.3720.10">
    <property type="entry name" value="MetI-like"/>
    <property type="match status" value="1"/>
</dbReference>
<keyword evidence="4 7" id="KW-0812">Transmembrane</keyword>
<keyword evidence="3" id="KW-1003">Cell membrane</keyword>
<feature type="transmembrane region" description="Helical" evidence="7">
    <location>
        <begin position="286"/>
        <end position="312"/>
    </location>
</feature>